<dbReference type="InterPro" id="IPR023614">
    <property type="entry name" value="Porin_dom_sf"/>
</dbReference>
<evidence type="ECO:0000256" key="2">
    <source>
        <dbReference type="ARBA" id="ARBA00022448"/>
    </source>
</evidence>
<dbReference type="PANTHER" id="PTHR34596:SF2">
    <property type="entry name" value="CHITOPORIN"/>
    <property type="match status" value="1"/>
</dbReference>
<evidence type="ECO:0000313" key="5">
    <source>
        <dbReference type="Proteomes" id="UP000006503"/>
    </source>
</evidence>
<accession>I7C9Z7</accession>
<evidence type="ECO:0000256" key="3">
    <source>
        <dbReference type="ARBA" id="ARBA00022729"/>
    </source>
</evidence>
<dbReference type="PANTHER" id="PTHR34596">
    <property type="entry name" value="CHITOPORIN"/>
    <property type="match status" value="1"/>
</dbReference>
<dbReference type="Gene3D" id="2.40.160.10">
    <property type="entry name" value="Porin"/>
    <property type="match status" value="1"/>
</dbReference>
<keyword evidence="3" id="KW-0732">Signal</keyword>
<dbReference type="EMBL" id="CP003734">
    <property type="protein sequence ID" value="AFO48644.1"/>
    <property type="molecule type" value="Genomic_DNA"/>
</dbReference>
<dbReference type="GO" id="GO:0016020">
    <property type="term" value="C:membrane"/>
    <property type="evidence" value="ECO:0007669"/>
    <property type="project" value="InterPro"/>
</dbReference>
<dbReference type="PATRIC" id="fig|1196325.3.peg.2793"/>
<dbReference type="InterPro" id="IPR005318">
    <property type="entry name" value="OM_porin_bac"/>
</dbReference>
<reference evidence="5" key="1">
    <citation type="journal article" date="2013" name="Microb. Biotechnol.">
        <title>Metabolic potential of the organic-solvent tolerant Pseudomonas putida DOT-T1E deduced from its annotated genome.</title>
        <authorList>
            <person name="Udaondo Z."/>
            <person name="Molina L."/>
            <person name="Daniels C."/>
            <person name="Gomez M.J."/>
            <person name="Molina-Henares M.A."/>
            <person name="Matilla M.A."/>
            <person name="Roca A."/>
            <person name="Fernandez M."/>
            <person name="Duque E."/>
            <person name="Segura A."/>
            <person name="Ramos J.L."/>
        </authorList>
    </citation>
    <scope>NUCLEOTIDE SEQUENCE [LARGE SCALE GENOMIC DNA]</scope>
    <source>
        <strain evidence="5">DOT-T1E</strain>
    </source>
</reference>
<dbReference type="Pfam" id="PF03573">
    <property type="entry name" value="OprD"/>
    <property type="match status" value="1"/>
</dbReference>
<dbReference type="GO" id="GO:0015288">
    <property type="term" value="F:porin activity"/>
    <property type="evidence" value="ECO:0007669"/>
    <property type="project" value="TreeGrafter"/>
</dbReference>
<protein>
    <submittedName>
        <fullName evidence="4">Outer membrane porin</fullName>
    </submittedName>
</protein>
<dbReference type="Proteomes" id="UP000006503">
    <property type="component" value="Chromosome"/>
</dbReference>
<evidence type="ECO:0000256" key="1">
    <source>
        <dbReference type="ARBA" id="ARBA00009075"/>
    </source>
</evidence>
<name>I7C9Z7_PSEPT</name>
<evidence type="ECO:0000313" key="4">
    <source>
        <dbReference type="EMBL" id="AFO48644.1"/>
    </source>
</evidence>
<dbReference type="HOGENOM" id="CLU_042378_2_1_6"/>
<dbReference type="AlphaFoldDB" id="I7C9Z7"/>
<organism evidence="4 5">
    <name type="scientific">Pseudomonas putida (strain DOT-T1E)</name>
    <dbReference type="NCBI Taxonomy" id="1196325"/>
    <lineage>
        <taxon>Bacteria</taxon>
        <taxon>Pseudomonadati</taxon>
        <taxon>Pseudomonadota</taxon>
        <taxon>Gammaproteobacteria</taxon>
        <taxon>Pseudomonadales</taxon>
        <taxon>Pseudomonadaceae</taxon>
        <taxon>Pseudomonas</taxon>
    </lineage>
</organism>
<dbReference type="KEGG" id="ppx:T1E_2805"/>
<sequence>MDSTGSLHFDAAKNHNTQQRFPMNTLTTSRTLACASVIASLFPNFAEADFFKDSEGRLALRNYYFNDGFRDGGEDRKEWAQGFLLKLQSGYTEGPVGFGLEALGLSGIRLDSSAKHAGTGLLPVHDDGRAASEYSSLGITAKAKWNDLLVSGGTLLPKIPVLVYNDGRLLPQTFRGTQAEYTGVDRLYLQAGHLDKFKARNSTDSVDIFPQGYSGGGGTDFDFAGMRYDLTKQLSFSSYYGELRDFYRQQFFGLVYTLPLGPGKLTSDLRYFISDDAGAARNGVVDSDMFSGLLSYRLGGHTFSAGYQKVDGSTALPYVSVSTVYSFSNASVGKFIQPGERTWMARYDYDFTSMGIPGLSFMTRYYKGEDGVYRGQEAREHESNTNLKYVIQDGLFKGVGAEFRYAVARSTYSSDRDNYRLYLTYDIALW</sequence>
<proteinExistence type="inferred from homology"/>
<keyword evidence="2" id="KW-0813">Transport</keyword>
<comment type="similarity">
    <text evidence="1">Belongs to the outer membrane porin (Opr) (TC 1.B.25) family.</text>
</comment>
<gene>
    <name evidence="4" type="ordered locus">T1E_2805</name>
</gene>